<gene>
    <name evidence="2" type="ORF">ACFP85_12890</name>
</gene>
<keyword evidence="1" id="KW-0812">Transmembrane</keyword>
<dbReference type="EMBL" id="JBHSUS010000001">
    <property type="protein sequence ID" value="MFC6441043.1"/>
    <property type="molecule type" value="Genomic_DNA"/>
</dbReference>
<reference evidence="3" key="1">
    <citation type="journal article" date="2019" name="Int. J. Syst. Evol. Microbiol.">
        <title>The Global Catalogue of Microorganisms (GCM) 10K type strain sequencing project: providing services to taxonomists for standard genome sequencing and annotation.</title>
        <authorList>
            <consortium name="The Broad Institute Genomics Platform"/>
            <consortium name="The Broad Institute Genome Sequencing Center for Infectious Disease"/>
            <person name="Wu L."/>
            <person name="Ma J."/>
        </authorList>
    </citation>
    <scope>NUCLEOTIDE SEQUENCE [LARGE SCALE GENOMIC DNA]</scope>
    <source>
        <strain evidence="3">CGMCC 1.16031</strain>
    </source>
</reference>
<evidence type="ECO:0000256" key="1">
    <source>
        <dbReference type="SAM" id="Phobius"/>
    </source>
</evidence>
<accession>A0ABW1XLS5</accession>
<keyword evidence="1" id="KW-0472">Membrane</keyword>
<organism evidence="2 3">
    <name type="scientific">Pseudobowmanella zhangzhouensis</name>
    <dbReference type="NCBI Taxonomy" id="1537679"/>
    <lineage>
        <taxon>Bacteria</taxon>
        <taxon>Pseudomonadati</taxon>
        <taxon>Pseudomonadota</taxon>
        <taxon>Gammaproteobacteria</taxon>
        <taxon>Alteromonadales</taxon>
        <taxon>Alteromonadaceae</taxon>
    </lineage>
</organism>
<dbReference type="Proteomes" id="UP001596364">
    <property type="component" value="Unassembled WGS sequence"/>
</dbReference>
<evidence type="ECO:0000313" key="3">
    <source>
        <dbReference type="Proteomes" id="UP001596364"/>
    </source>
</evidence>
<name>A0ABW1XLS5_9ALTE</name>
<evidence type="ECO:0008006" key="4">
    <source>
        <dbReference type="Google" id="ProtNLM"/>
    </source>
</evidence>
<proteinExistence type="predicted"/>
<protein>
    <recommendedName>
        <fullName evidence="4">Toxin CptA</fullName>
    </recommendedName>
</protein>
<comment type="caution">
    <text evidence="2">The sequence shown here is derived from an EMBL/GenBank/DDBJ whole genome shotgun (WGS) entry which is preliminary data.</text>
</comment>
<sequence length="128" mass="14974">MKYVAMAKAVCLYVFIVVYWALLIVLYSPVQLPVTLIAIWVEKTGEVHWRKWRYNLWIGQDQSLNALLGGDRDITLSSRIGWNAERGSQTALYMEAWLNPVWELFTGIDNHCRRAIERDEQHNKHWGA</sequence>
<dbReference type="RefSeq" id="WP_131258617.1">
    <property type="nucleotide sequence ID" value="NZ_JBHSUS010000001.1"/>
</dbReference>
<evidence type="ECO:0000313" key="2">
    <source>
        <dbReference type="EMBL" id="MFC6441043.1"/>
    </source>
</evidence>
<feature type="transmembrane region" description="Helical" evidence="1">
    <location>
        <begin position="12"/>
        <end position="41"/>
    </location>
</feature>
<keyword evidence="1" id="KW-1133">Transmembrane helix</keyword>
<keyword evidence="3" id="KW-1185">Reference proteome</keyword>